<dbReference type="RefSeq" id="XP_018037318.1">
    <property type="nucleotide sequence ID" value="XM_018180116.1"/>
</dbReference>
<name>A0A177CHA0_9PLEO</name>
<evidence type="ECO:0000313" key="3">
    <source>
        <dbReference type="Proteomes" id="UP000077069"/>
    </source>
</evidence>
<proteinExistence type="predicted"/>
<dbReference type="EMBL" id="KV441551">
    <property type="protein sequence ID" value="OAG06953.1"/>
    <property type="molecule type" value="Genomic_DNA"/>
</dbReference>
<feature type="region of interest" description="Disordered" evidence="1">
    <location>
        <begin position="24"/>
        <end position="50"/>
    </location>
</feature>
<organism evidence="2 3">
    <name type="scientific">Paraphaeosphaeria sporulosa</name>
    <dbReference type="NCBI Taxonomy" id="1460663"/>
    <lineage>
        <taxon>Eukaryota</taxon>
        <taxon>Fungi</taxon>
        <taxon>Dikarya</taxon>
        <taxon>Ascomycota</taxon>
        <taxon>Pezizomycotina</taxon>
        <taxon>Dothideomycetes</taxon>
        <taxon>Pleosporomycetidae</taxon>
        <taxon>Pleosporales</taxon>
        <taxon>Massarineae</taxon>
        <taxon>Didymosphaeriaceae</taxon>
        <taxon>Paraphaeosphaeria</taxon>
    </lineage>
</organism>
<reference evidence="2 3" key="1">
    <citation type="submission" date="2016-05" db="EMBL/GenBank/DDBJ databases">
        <title>Comparative analysis of secretome profiles of manganese(II)-oxidizing ascomycete fungi.</title>
        <authorList>
            <consortium name="DOE Joint Genome Institute"/>
            <person name="Zeiner C.A."/>
            <person name="Purvine S.O."/>
            <person name="Zink E.M."/>
            <person name="Wu S."/>
            <person name="Pasa-Tolic L."/>
            <person name="Chaput D.L."/>
            <person name="Haridas S."/>
            <person name="Grigoriev I.V."/>
            <person name="Santelli C.M."/>
            <person name="Hansel C.M."/>
        </authorList>
    </citation>
    <scope>NUCLEOTIDE SEQUENCE [LARGE SCALE GENOMIC DNA]</scope>
    <source>
        <strain evidence="2 3">AP3s5-JAC2a</strain>
    </source>
</reference>
<protein>
    <submittedName>
        <fullName evidence="2">Uncharacterized protein</fullName>
    </submittedName>
</protein>
<dbReference type="InParanoid" id="A0A177CHA0"/>
<dbReference type="OrthoDB" id="2796277at2759"/>
<gene>
    <name evidence="2" type="ORF">CC84DRAFT_1174849</name>
</gene>
<dbReference type="Proteomes" id="UP000077069">
    <property type="component" value="Unassembled WGS sequence"/>
</dbReference>
<dbReference type="GeneID" id="28763602"/>
<accession>A0A177CHA0</accession>
<keyword evidence="3" id="KW-1185">Reference proteome</keyword>
<evidence type="ECO:0000313" key="2">
    <source>
        <dbReference type="EMBL" id="OAG06953.1"/>
    </source>
</evidence>
<dbReference type="AlphaFoldDB" id="A0A177CHA0"/>
<evidence type="ECO:0000256" key="1">
    <source>
        <dbReference type="SAM" id="MobiDB-lite"/>
    </source>
</evidence>
<sequence>MFSLMLGGGVVPTLYDTTASLKSKGLSGRGTPDKSKARKSSNDGPSSKTVRESGIFSLLRDIPVFQMVLWTSSQLQAGVAKSPWQLQALNTVTWVGTSGPFINFCHSAWSVVGETNNLMSSSKSFLPQRYDPSPWGPAGAVIEHGLAGAQTYPTPHKV</sequence>